<protein>
    <submittedName>
        <fullName evidence="2">Uncharacterized protein</fullName>
    </submittedName>
</protein>
<keyword evidence="3" id="KW-1185">Reference proteome</keyword>
<evidence type="ECO:0000313" key="3">
    <source>
        <dbReference type="Proteomes" id="UP001374535"/>
    </source>
</evidence>
<feature type="non-terminal residue" evidence="2">
    <location>
        <position position="110"/>
    </location>
</feature>
<evidence type="ECO:0000313" key="2">
    <source>
        <dbReference type="EMBL" id="WVZ21704.1"/>
    </source>
</evidence>
<proteinExistence type="predicted"/>
<dbReference type="Proteomes" id="UP001374535">
    <property type="component" value="Chromosome 2"/>
</dbReference>
<dbReference type="AlphaFoldDB" id="A0AAQ3P4R5"/>
<reference evidence="2 3" key="1">
    <citation type="journal article" date="2023" name="Life. Sci Alliance">
        <title>Evolutionary insights into 3D genome organization and epigenetic landscape of Vigna mungo.</title>
        <authorList>
            <person name="Junaid A."/>
            <person name="Singh B."/>
            <person name="Bhatia S."/>
        </authorList>
    </citation>
    <scope>NUCLEOTIDE SEQUENCE [LARGE SCALE GENOMIC DNA]</scope>
    <source>
        <strain evidence="2">Urdbean</strain>
    </source>
</reference>
<feature type="region of interest" description="Disordered" evidence="1">
    <location>
        <begin position="58"/>
        <end position="79"/>
    </location>
</feature>
<feature type="compositionally biased region" description="Low complexity" evidence="1">
    <location>
        <begin position="65"/>
        <end position="79"/>
    </location>
</feature>
<accession>A0AAQ3P4R5</accession>
<sequence length="110" mass="11550">MYTAFSKSSPNSSSNSSSIWNSFLHRIVPFIIANASFTLKSLARRNFSRITWLLSSARSGTPQIETSSGETEAASTLASSSETLTVTTASSLASSSETLTATTLSSIAST</sequence>
<gene>
    <name evidence="2" type="ORF">V8G54_009026</name>
</gene>
<evidence type="ECO:0000256" key="1">
    <source>
        <dbReference type="SAM" id="MobiDB-lite"/>
    </source>
</evidence>
<name>A0AAQ3P4R5_VIGMU</name>
<dbReference type="EMBL" id="CP144699">
    <property type="protein sequence ID" value="WVZ21704.1"/>
    <property type="molecule type" value="Genomic_DNA"/>
</dbReference>
<organism evidence="2 3">
    <name type="scientific">Vigna mungo</name>
    <name type="common">Black gram</name>
    <name type="synonym">Phaseolus mungo</name>
    <dbReference type="NCBI Taxonomy" id="3915"/>
    <lineage>
        <taxon>Eukaryota</taxon>
        <taxon>Viridiplantae</taxon>
        <taxon>Streptophyta</taxon>
        <taxon>Embryophyta</taxon>
        <taxon>Tracheophyta</taxon>
        <taxon>Spermatophyta</taxon>
        <taxon>Magnoliopsida</taxon>
        <taxon>eudicotyledons</taxon>
        <taxon>Gunneridae</taxon>
        <taxon>Pentapetalae</taxon>
        <taxon>rosids</taxon>
        <taxon>fabids</taxon>
        <taxon>Fabales</taxon>
        <taxon>Fabaceae</taxon>
        <taxon>Papilionoideae</taxon>
        <taxon>50 kb inversion clade</taxon>
        <taxon>NPAAA clade</taxon>
        <taxon>indigoferoid/millettioid clade</taxon>
        <taxon>Phaseoleae</taxon>
        <taxon>Vigna</taxon>
    </lineage>
</organism>